<gene>
    <name evidence="2" type="ORF">HMPREF3200_00365</name>
</gene>
<name>A0A133KHX5_9FIRM</name>
<sequence length="269" mass="31629">MTNIIDFPNVNELRDEVKILRDKIIELAFDHDDLLAHKAISVEAKYNDNFGLMEYKEMNLNLTYKKLKEEKRLIEEYLAKDEVIDFKYISEVVSKKFVKDENLLSEKLGRINDIYDFINHRSLSARDFMDLNKAYKKIIEKINPLVNPNISEEEWDLYVKASIAFTNHHLSFLTGLASMLDNINLDDYFLFTPDLLYVEKKRLEAGIVTINKKIEGLYDDYPLNLNIYLEDKRAFNKKKSVLENKIESLEVAIRTMEEEIKGKLESIND</sequence>
<organism evidence="2 3">
    <name type="scientific">Anaerococcus tetradius</name>
    <dbReference type="NCBI Taxonomy" id="33036"/>
    <lineage>
        <taxon>Bacteria</taxon>
        <taxon>Bacillati</taxon>
        <taxon>Bacillota</taxon>
        <taxon>Tissierellia</taxon>
        <taxon>Tissierellales</taxon>
        <taxon>Peptoniphilaceae</taxon>
        <taxon>Anaerococcus</taxon>
    </lineage>
</organism>
<dbReference type="EMBL" id="LRPM01000008">
    <property type="protein sequence ID" value="KWZ79024.1"/>
    <property type="molecule type" value="Genomic_DNA"/>
</dbReference>
<dbReference type="RefSeq" id="WP_060929005.1">
    <property type="nucleotide sequence ID" value="NZ_KQ955251.1"/>
</dbReference>
<dbReference type="Proteomes" id="UP000070383">
    <property type="component" value="Unassembled WGS sequence"/>
</dbReference>
<accession>A0A133KHX5</accession>
<evidence type="ECO:0000313" key="2">
    <source>
        <dbReference type="EMBL" id="KWZ79024.1"/>
    </source>
</evidence>
<dbReference type="AlphaFoldDB" id="A0A133KHX5"/>
<reference evidence="3" key="1">
    <citation type="submission" date="2016-01" db="EMBL/GenBank/DDBJ databases">
        <authorList>
            <person name="Mitreva M."/>
            <person name="Pepin K.H."/>
            <person name="Mihindukulasuriya K.A."/>
            <person name="Fulton R."/>
            <person name="Fronick C."/>
            <person name="O'Laughlin M."/>
            <person name="Miner T."/>
            <person name="Herter B."/>
            <person name="Rosa B.A."/>
            <person name="Cordes M."/>
            <person name="Tomlinson C."/>
            <person name="Wollam A."/>
            <person name="Palsikar V.B."/>
            <person name="Mardis E.R."/>
            <person name="Wilson R.K."/>
        </authorList>
    </citation>
    <scope>NUCLEOTIDE SEQUENCE [LARGE SCALE GENOMIC DNA]</scope>
    <source>
        <strain evidence="3">MJR8151</strain>
    </source>
</reference>
<evidence type="ECO:0000256" key="1">
    <source>
        <dbReference type="SAM" id="Coils"/>
    </source>
</evidence>
<feature type="coiled-coil region" evidence="1">
    <location>
        <begin position="232"/>
        <end position="266"/>
    </location>
</feature>
<comment type="caution">
    <text evidence="2">The sequence shown here is derived from an EMBL/GenBank/DDBJ whole genome shotgun (WGS) entry which is preliminary data.</text>
</comment>
<keyword evidence="1" id="KW-0175">Coiled coil</keyword>
<protein>
    <submittedName>
        <fullName evidence="2">Uncharacterized protein</fullName>
    </submittedName>
</protein>
<keyword evidence="3" id="KW-1185">Reference proteome</keyword>
<evidence type="ECO:0000313" key="3">
    <source>
        <dbReference type="Proteomes" id="UP000070383"/>
    </source>
</evidence>
<dbReference type="STRING" id="33036.HMPREF3200_00365"/>
<dbReference type="PATRIC" id="fig|33036.3.peg.366"/>
<proteinExistence type="predicted"/>